<dbReference type="GO" id="GO:0020037">
    <property type="term" value="F:heme binding"/>
    <property type="evidence" value="ECO:0007669"/>
    <property type="project" value="InterPro"/>
</dbReference>
<gene>
    <name evidence="14" type="primary">CYP82D61</name>
</gene>
<evidence type="ECO:0000256" key="1">
    <source>
        <dbReference type="ARBA" id="ARBA00001971"/>
    </source>
</evidence>
<dbReference type="InterPro" id="IPR017972">
    <property type="entry name" value="Cyt_P450_CS"/>
</dbReference>
<dbReference type="InterPro" id="IPR002401">
    <property type="entry name" value="Cyt_P450_E_grp-I"/>
</dbReference>
<dbReference type="GO" id="GO:0009699">
    <property type="term" value="P:phenylpropanoid biosynthetic process"/>
    <property type="evidence" value="ECO:0007669"/>
    <property type="project" value="UniProtKB-UniPathway"/>
</dbReference>
<feature type="binding site" description="axial binding residue" evidence="11">
    <location>
        <position position="458"/>
    </location>
    <ligand>
        <name>heme</name>
        <dbReference type="ChEBI" id="CHEBI:30413"/>
    </ligand>
    <ligandPart>
        <name>Fe</name>
        <dbReference type="ChEBI" id="CHEBI:18248"/>
    </ligandPart>
</feature>
<evidence type="ECO:0000256" key="12">
    <source>
        <dbReference type="RuleBase" id="RU000461"/>
    </source>
</evidence>
<keyword evidence="4 11" id="KW-0349">Heme</keyword>
<dbReference type="InterPro" id="IPR050651">
    <property type="entry name" value="Plant_Cytochrome_P450_Monoox"/>
</dbReference>
<reference evidence="14" key="1">
    <citation type="submission" date="2021-01" db="EMBL/GenBank/DDBJ databases">
        <title>Molecular characterization of podophyllotoxin biosynthesis pathway in Sinopodophyllum hexandrum.</title>
        <authorList>
            <person name="Wang Y."/>
            <person name="Luo X."/>
            <person name="Hu D."/>
            <person name="Zou Z."/>
        </authorList>
    </citation>
    <scope>NUCLEOTIDE SEQUENCE</scope>
    <source>
        <tissue evidence="14">Root</tissue>
    </source>
</reference>
<evidence type="ECO:0000256" key="10">
    <source>
        <dbReference type="ARBA" id="ARBA00023136"/>
    </source>
</evidence>
<evidence type="ECO:0000256" key="7">
    <source>
        <dbReference type="ARBA" id="ARBA00022989"/>
    </source>
</evidence>
<protein>
    <submittedName>
        <fullName evidence="14">Cytochrome P450</fullName>
    </submittedName>
</protein>
<evidence type="ECO:0000256" key="13">
    <source>
        <dbReference type="SAM" id="Phobius"/>
    </source>
</evidence>
<dbReference type="Gene3D" id="1.10.630.10">
    <property type="entry name" value="Cytochrome P450"/>
    <property type="match status" value="1"/>
</dbReference>
<sequence length="519" mass="59025">MDSLHCLETLLLGFFVLLPCFFYFVWKKPNNKIKEPPQPAGAWPIIGHLHLLARGDLPHKILSSFADKYGPVFKIQLGVHQALVVNNSEIAKECLSTNDRFFLNRPSGVVPKIMGYNYVMLGVAPYGPYWRDMRKIIMLEFLSNRRLQSLKHVWHSEISISSKELYKLWETQNINFCLVDMKQWLADLTLNMSVKMVVGKRFFGSASASACEETESSKCPKTLRNMFRLMGSFVLSDYLPYLRWLDLGGLEKEMKRTVKEVDILFKGWLDEHKRKRLSGGKEDDDHDFMDVMLSILEESKLGNDVDTINKTACLAIILGGADTTWATLTWALSLLLNNPNALKKAQDELDLHVGRDRNVDESDLMKLTYIDAIIKETLRLYPPGPLLGPRVVTEDCTIAGYHVRAGTRLIVNAWKIQRDPLVWSQPHEYQPGRFLERDVDMKGQHFELIPFGSGRRACPGISLALQVLPLTLAHILHGFELRTPNQNKVDMTETPGIVHAKTTPLEVLVAPRISPKCFV</sequence>
<proteinExistence type="evidence at transcript level"/>
<keyword evidence="10 13" id="KW-0472">Membrane</keyword>
<dbReference type="InterPro" id="IPR036396">
    <property type="entry name" value="Cyt_P450_sf"/>
</dbReference>
<dbReference type="InterPro" id="IPR001128">
    <property type="entry name" value="Cyt_P450"/>
</dbReference>
<evidence type="ECO:0000313" key="14">
    <source>
        <dbReference type="EMBL" id="UGB90590.1"/>
    </source>
</evidence>
<keyword evidence="8 12" id="KW-0560">Oxidoreductase</keyword>
<dbReference type="SUPFAM" id="SSF48264">
    <property type="entry name" value="Cytochrome P450"/>
    <property type="match status" value="1"/>
</dbReference>
<accession>A0A8K1TAB2</accession>
<organism evidence="14">
    <name type="scientific">Sinopodophyllum hexandrum</name>
    <name type="common">Himalayan may apple</name>
    <name type="synonym">Podophyllum hexandrum</name>
    <dbReference type="NCBI Taxonomy" id="93608"/>
    <lineage>
        <taxon>Eukaryota</taxon>
        <taxon>Viridiplantae</taxon>
        <taxon>Streptophyta</taxon>
        <taxon>Embryophyta</taxon>
        <taxon>Tracheophyta</taxon>
        <taxon>Spermatophyta</taxon>
        <taxon>Magnoliopsida</taxon>
        <taxon>Ranunculales</taxon>
        <taxon>Berberidaceae</taxon>
        <taxon>Podophylloideae</taxon>
        <taxon>Podophylleae</taxon>
        <taxon>Sinopodophyllum</taxon>
    </lineage>
</organism>
<evidence type="ECO:0000256" key="5">
    <source>
        <dbReference type="ARBA" id="ARBA00022692"/>
    </source>
</evidence>
<dbReference type="GO" id="GO:0005506">
    <property type="term" value="F:iron ion binding"/>
    <property type="evidence" value="ECO:0007669"/>
    <property type="project" value="InterPro"/>
</dbReference>
<dbReference type="GO" id="GO:0016020">
    <property type="term" value="C:membrane"/>
    <property type="evidence" value="ECO:0007669"/>
    <property type="project" value="UniProtKB-SubCell"/>
</dbReference>
<keyword evidence="5 13" id="KW-0812">Transmembrane</keyword>
<dbReference type="EMBL" id="MW531741">
    <property type="protein sequence ID" value="UGB90590.1"/>
    <property type="molecule type" value="mRNA"/>
</dbReference>
<dbReference type="PROSITE" id="PS00086">
    <property type="entry name" value="CYTOCHROME_P450"/>
    <property type="match status" value="1"/>
</dbReference>
<dbReference type="PRINTS" id="PR00463">
    <property type="entry name" value="EP450I"/>
</dbReference>
<keyword evidence="6 11" id="KW-0479">Metal-binding</keyword>
<keyword evidence="9 11" id="KW-0408">Iron</keyword>
<evidence type="ECO:0000256" key="3">
    <source>
        <dbReference type="ARBA" id="ARBA00004928"/>
    </source>
</evidence>
<dbReference type="GO" id="GO:0016705">
    <property type="term" value="F:oxidoreductase activity, acting on paired donors, with incorporation or reduction of molecular oxygen"/>
    <property type="evidence" value="ECO:0007669"/>
    <property type="project" value="InterPro"/>
</dbReference>
<evidence type="ECO:0000256" key="6">
    <source>
        <dbReference type="ARBA" id="ARBA00022723"/>
    </source>
</evidence>
<name>A0A8K1TAB2_SINHE</name>
<dbReference type="Pfam" id="PF00067">
    <property type="entry name" value="p450"/>
    <property type="match status" value="1"/>
</dbReference>
<comment type="pathway">
    <text evidence="3">Aromatic compound metabolism; phenylpropanoid biosynthesis.</text>
</comment>
<evidence type="ECO:0000256" key="11">
    <source>
        <dbReference type="PIRSR" id="PIRSR602401-1"/>
    </source>
</evidence>
<comment type="similarity">
    <text evidence="12">Belongs to the cytochrome P450 family.</text>
</comment>
<comment type="cofactor">
    <cofactor evidence="1 11">
        <name>heme</name>
        <dbReference type="ChEBI" id="CHEBI:30413"/>
    </cofactor>
</comment>
<evidence type="ECO:0000256" key="2">
    <source>
        <dbReference type="ARBA" id="ARBA00004370"/>
    </source>
</evidence>
<dbReference type="AlphaFoldDB" id="A0A8K1TAB2"/>
<dbReference type="PANTHER" id="PTHR47947">
    <property type="entry name" value="CYTOCHROME P450 82C3-RELATED"/>
    <property type="match status" value="1"/>
</dbReference>
<keyword evidence="7 13" id="KW-1133">Transmembrane helix</keyword>
<dbReference type="CDD" id="cd20654">
    <property type="entry name" value="CYP82"/>
    <property type="match status" value="1"/>
</dbReference>
<evidence type="ECO:0000256" key="9">
    <source>
        <dbReference type="ARBA" id="ARBA00023004"/>
    </source>
</evidence>
<evidence type="ECO:0000256" key="4">
    <source>
        <dbReference type="ARBA" id="ARBA00022617"/>
    </source>
</evidence>
<keyword evidence="12" id="KW-0503">Monooxygenase</keyword>
<dbReference type="FunFam" id="1.10.630.10:FF:000026">
    <property type="entry name" value="Cytochrome P450 82C4"/>
    <property type="match status" value="1"/>
</dbReference>
<dbReference type="PANTHER" id="PTHR47947:SF26">
    <property type="entry name" value="CYTOCHROME P450"/>
    <property type="match status" value="1"/>
</dbReference>
<dbReference type="UniPathway" id="UPA00711"/>
<feature type="transmembrane region" description="Helical" evidence="13">
    <location>
        <begin position="7"/>
        <end position="26"/>
    </location>
</feature>
<comment type="subcellular location">
    <subcellularLocation>
        <location evidence="2">Membrane</location>
    </subcellularLocation>
</comment>
<dbReference type="PRINTS" id="PR00385">
    <property type="entry name" value="P450"/>
</dbReference>
<evidence type="ECO:0000256" key="8">
    <source>
        <dbReference type="ARBA" id="ARBA00023002"/>
    </source>
</evidence>
<dbReference type="GO" id="GO:0004497">
    <property type="term" value="F:monooxygenase activity"/>
    <property type="evidence" value="ECO:0007669"/>
    <property type="project" value="UniProtKB-KW"/>
</dbReference>